<dbReference type="EMBL" id="ADTU01002298">
    <property type="status" value="NOT_ANNOTATED_CDS"/>
    <property type="molecule type" value="Genomic_DNA"/>
</dbReference>
<feature type="transmembrane region" description="Helical" evidence="2">
    <location>
        <begin position="160"/>
        <end position="182"/>
    </location>
</feature>
<evidence type="ECO:0000313" key="3">
    <source>
        <dbReference type="EnsemblMetazoa" id="XP_012060480.1"/>
    </source>
</evidence>
<proteinExistence type="predicted"/>
<dbReference type="EMBL" id="ADTU01002295">
    <property type="status" value="NOT_ANNOTATED_CDS"/>
    <property type="molecule type" value="Genomic_DNA"/>
</dbReference>
<feature type="transmembrane region" description="Helical" evidence="2">
    <location>
        <begin position="259"/>
        <end position="281"/>
    </location>
</feature>
<dbReference type="KEGG" id="acep:105623705"/>
<name>A0A158NSH2_ATTCE</name>
<dbReference type="Proteomes" id="UP000005205">
    <property type="component" value="Unassembled WGS sequence"/>
</dbReference>
<reference evidence="4" key="1">
    <citation type="journal article" date="2011" name="PLoS Genet.">
        <title>The genome sequence of the leaf-cutter ant Atta cephalotes reveals insights into its obligate symbiotic lifestyle.</title>
        <authorList>
            <person name="Suen G."/>
            <person name="Teiling C."/>
            <person name="Li L."/>
            <person name="Holt C."/>
            <person name="Abouheif E."/>
            <person name="Bornberg-Bauer E."/>
            <person name="Bouffard P."/>
            <person name="Caldera E.J."/>
            <person name="Cash E."/>
            <person name="Cavanaugh A."/>
            <person name="Denas O."/>
            <person name="Elhaik E."/>
            <person name="Fave M.J."/>
            <person name="Gadau J."/>
            <person name="Gibson J.D."/>
            <person name="Graur D."/>
            <person name="Grubbs K.J."/>
            <person name="Hagen D.E."/>
            <person name="Harkins T.T."/>
            <person name="Helmkampf M."/>
            <person name="Hu H."/>
            <person name="Johnson B.R."/>
            <person name="Kim J."/>
            <person name="Marsh S.E."/>
            <person name="Moeller J.A."/>
            <person name="Munoz-Torres M.C."/>
            <person name="Murphy M.C."/>
            <person name="Naughton M.C."/>
            <person name="Nigam S."/>
            <person name="Overson R."/>
            <person name="Rajakumar R."/>
            <person name="Reese J.T."/>
            <person name="Scott J.J."/>
            <person name="Smith C.R."/>
            <person name="Tao S."/>
            <person name="Tsutsui N.D."/>
            <person name="Viljakainen L."/>
            <person name="Wissler L."/>
            <person name="Yandell M.D."/>
            <person name="Zimmer F."/>
            <person name="Taylor J."/>
            <person name="Slater S.C."/>
            <person name="Clifton S.W."/>
            <person name="Warren W.C."/>
            <person name="Elsik C.G."/>
            <person name="Smith C.D."/>
            <person name="Weinstock G.M."/>
            <person name="Gerardo N.M."/>
            <person name="Currie C.R."/>
        </authorList>
    </citation>
    <scope>NUCLEOTIDE SEQUENCE [LARGE SCALE GENOMIC DNA]</scope>
</reference>
<evidence type="ECO:0000313" key="4">
    <source>
        <dbReference type="Proteomes" id="UP000005205"/>
    </source>
</evidence>
<dbReference type="OrthoDB" id="8185860at2759"/>
<dbReference type="EMBL" id="ADTU01002294">
    <property type="status" value="NOT_ANNOTATED_CDS"/>
    <property type="molecule type" value="Genomic_DNA"/>
</dbReference>
<sequence length="450" mass="51651">MSVPNRSAPIMMSILIELMESRSVIWRIHGVTVWLIELIHTIALIVGMVLAPKEKSLKDGTIAVVIILEASFMLTRLYLRKKLMEEIIEKMNDILQNADEIMKDIIKSAIKPIIMPFIIYGVTGVVTVATWTIQPILLVFEKSIFYYVDYNLPTAFNSEPFSSRVLIFSTIFMTIGSSYLFLKKFGVDVYMMHLVLMLTAQYRYMAVKLTILFRDLQNYHDETKKKYSMEDQWTERELRKLCIHQNNVLNMSFILRKLLSVNFSLLYFNNVFRFCFIGILLSTVPSMSFAEGISVTSYAMASLMQFYLLCSSVQTLLDAMLEEMECGLDWNLLEVYINFKGFSRDGITSTIASGHIIATIMFEAPCGFSFQKMLLKVNELSSDALKKMIFDTGTSSQKSLKMRMLRPKKTAEKELRESDEVFFKGPDTTIASKNSKKNHTEGRGFYTNHA</sequence>
<dbReference type="InParanoid" id="A0A158NSH2"/>
<dbReference type="EMBL" id="ADTU01002292">
    <property type="status" value="NOT_ANNOTATED_CDS"/>
    <property type="molecule type" value="Genomic_DNA"/>
</dbReference>
<gene>
    <name evidence="3" type="primary">105623705</name>
</gene>
<dbReference type="EMBL" id="ADTU01002296">
    <property type="status" value="NOT_ANNOTATED_CDS"/>
    <property type="molecule type" value="Genomic_DNA"/>
</dbReference>
<evidence type="ECO:0008006" key="5">
    <source>
        <dbReference type="Google" id="ProtNLM"/>
    </source>
</evidence>
<reference evidence="3" key="2">
    <citation type="submission" date="2016-04" db="UniProtKB">
        <authorList>
            <consortium name="EnsemblMetazoa"/>
        </authorList>
    </citation>
    <scope>IDENTIFICATION</scope>
</reference>
<dbReference type="EMBL" id="ADTU01002293">
    <property type="status" value="NOT_ANNOTATED_CDS"/>
    <property type="molecule type" value="Genomic_DNA"/>
</dbReference>
<dbReference type="AlphaFoldDB" id="A0A158NSH2"/>
<feature type="region of interest" description="Disordered" evidence="1">
    <location>
        <begin position="426"/>
        <end position="450"/>
    </location>
</feature>
<dbReference type="EMBL" id="ADTU01002297">
    <property type="status" value="NOT_ANNOTATED_CDS"/>
    <property type="molecule type" value="Genomic_DNA"/>
</dbReference>
<keyword evidence="2" id="KW-0472">Membrane</keyword>
<accession>A0A158NSH2</accession>
<protein>
    <recommendedName>
        <fullName evidence="5">Odorant receptor</fullName>
    </recommendedName>
</protein>
<feature type="transmembrane region" description="Helical" evidence="2">
    <location>
        <begin position="62"/>
        <end position="79"/>
    </location>
</feature>
<feature type="transmembrane region" description="Helical" evidence="2">
    <location>
        <begin position="28"/>
        <end position="50"/>
    </location>
</feature>
<dbReference type="EnsemblMetazoa" id="XM_012205090.1">
    <property type="protein sequence ID" value="XP_012060480.1"/>
    <property type="gene ID" value="LOC105623705"/>
</dbReference>
<feature type="transmembrane region" description="Helical" evidence="2">
    <location>
        <begin position="117"/>
        <end position="140"/>
    </location>
</feature>
<keyword evidence="2" id="KW-1133">Transmembrane helix</keyword>
<organism evidence="3 4">
    <name type="scientific">Atta cephalotes</name>
    <name type="common">Leafcutter ant</name>
    <dbReference type="NCBI Taxonomy" id="12957"/>
    <lineage>
        <taxon>Eukaryota</taxon>
        <taxon>Metazoa</taxon>
        <taxon>Ecdysozoa</taxon>
        <taxon>Arthropoda</taxon>
        <taxon>Hexapoda</taxon>
        <taxon>Insecta</taxon>
        <taxon>Pterygota</taxon>
        <taxon>Neoptera</taxon>
        <taxon>Endopterygota</taxon>
        <taxon>Hymenoptera</taxon>
        <taxon>Apocrita</taxon>
        <taxon>Aculeata</taxon>
        <taxon>Formicoidea</taxon>
        <taxon>Formicidae</taxon>
        <taxon>Myrmicinae</taxon>
        <taxon>Atta</taxon>
    </lineage>
</organism>
<evidence type="ECO:0000256" key="1">
    <source>
        <dbReference type="SAM" id="MobiDB-lite"/>
    </source>
</evidence>
<evidence type="ECO:0000256" key="2">
    <source>
        <dbReference type="SAM" id="Phobius"/>
    </source>
</evidence>
<keyword evidence="2" id="KW-0812">Transmembrane</keyword>
<keyword evidence="4" id="KW-1185">Reference proteome</keyword>